<dbReference type="AlphaFoldDB" id="A0AAP0SBL6"/>
<dbReference type="SUPFAM" id="SSF159042">
    <property type="entry name" value="Plus3-like"/>
    <property type="match status" value="1"/>
</dbReference>
<dbReference type="Gene3D" id="1.10.245.10">
    <property type="entry name" value="SWIB/MDM2 domain"/>
    <property type="match status" value="1"/>
</dbReference>
<dbReference type="SUPFAM" id="SSF55277">
    <property type="entry name" value="GYF domain"/>
    <property type="match status" value="1"/>
</dbReference>
<proteinExistence type="predicted"/>
<dbReference type="InterPro" id="IPR003121">
    <property type="entry name" value="SWIB_MDM2_domain"/>
</dbReference>
<feature type="domain" description="Plus3" evidence="2">
    <location>
        <begin position="169"/>
        <end position="298"/>
    </location>
</feature>
<dbReference type="SMART" id="SM00444">
    <property type="entry name" value="GYF"/>
    <property type="match status" value="1"/>
</dbReference>
<dbReference type="SUPFAM" id="SSF47592">
    <property type="entry name" value="SWIB/MDM2 domain"/>
    <property type="match status" value="1"/>
</dbReference>
<dbReference type="PROSITE" id="PS50829">
    <property type="entry name" value="GYF"/>
    <property type="match status" value="1"/>
</dbReference>
<gene>
    <name evidence="4" type="ORF">L1049_019353</name>
</gene>
<feature type="domain" description="DM2" evidence="3">
    <location>
        <begin position="34"/>
        <end position="117"/>
    </location>
</feature>
<dbReference type="EMBL" id="JBBPBK010000001">
    <property type="protein sequence ID" value="KAK9291406.1"/>
    <property type="molecule type" value="Genomic_DNA"/>
</dbReference>
<dbReference type="Gene3D" id="3.30.1490.40">
    <property type="match status" value="1"/>
</dbReference>
<keyword evidence="5" id="KW-1185">Reference proteome</keyword>
<evidence type="ECO:0000259" key="2">
    <source>
        <dbReference type="PROSITE" id="PS51360"/>
    </source>
</evidence>
<dbReference type="PANTHER" id="PTHR46851:SF11">
    <property type="entry name" value="GYF DOMAIN-CONTAINING PROTEIN"/>
    <property type="match status" value="1"/>
</dbReference>
<dbReference type="Proteomes" id="UP001415857">
    <property type="component" value="Unassembled WGS sequence"/>
</dbReference>
<protein>
    <submittedName>
        <fullName evidence="4">Uncharacterized protein</fullName>
    </submittedName>
</protein>
<dbReference type="Pfam" id="PF02201">
    <property type="entry name" value="SWIB"/>
    <property type="match status" value="1"/>
</dbReference>
<evidence type="ECO:0000259" key="1">
    <source>
        <dbReference type="PROSITE" id="PS50829"/>
    </source>
</evidence>
<dbReference type="CDD" id="cd10567">
    <property type="entry name" value="SWIB-MDM2_like"/>
    <property type="match status" value="1"/>
</dbReference>
<accession>A0AAP0SBL6</accession>
<dbReference type="InterPro" id="IPR036128">
    <property type="entry name" value="Plus3-like_sf"/>
</dbReference>
<name>A0AAP0SBL6_LIQFO</name>
<dbReference type="InterPro" id="IPR004343">
    <property type="entry name" value="Plus-3_dom"/>
</dbReference>
<evidence type="ECO:0000259" key="3">
    <source>
        <dbReference type="PROSITE" id="PS51925"/>
    </source>
</evidence>
<dbReference type="InterPro" id="IPR003169">
    <property type="entry name" value="GYF"/>
</dbReference>
<sequence>MDGTVEDGTLFWMEESKGQICFTMKTKRKVKSKKKEFVGWGSRQLFEFLESIGQDTNKQLSQYDVTAIINEYVNANNLIHPRKKKRIVCDERLHSLFGRKSVGRNKIHDLLEAHFAENQEESDDGFFYSSEEGEDDVLTPHKQQKISSSDRKTHQKKIVVETPKSCFASVIPENIKLIYLKKSLVEDLLKEPATFENKVVGSFVRIKSDPNDYFQKNSHQLLQVTGVKKAPQTGETSTEILLQVSNFIKEITICMLSDDNFSEEECVDLRQRVKDGLLERPTVVGLEQKARILHEDITKHWLVRELSLLQNLIDRANEKGWRKELFEHLERRQLLQTPSEQSRLLLEVPKVIADEIEPEAAVQDDPDNINQGDNVSPRSILMGTSEIPAYDVAANGTAPTWISNSTDAAGLKDAIITSKVIICDSSVGGEGNGDFINGVTSGKEVKGIGPAFWMPKLDSKMGDAPDFSVKEQKTPAIEIRDESNGDMQLVNLENMGFQRMLDKQLMAAPVIDLSDDEENQGPSGGNQIVDDQLKRLIWYYLDPQGDVQGPFSMNSLKRWSDCDYFPADFKVWKTGQRPDEAISLSDMLSRMFPN</sequence>
<dbReference type="SMART" id="SM00719">
    <property type="entry name" value="Plus3"/>
    <property type="match status" value="1"/>
</dbReference>
<dbReference type="Pfam" id="PF25980">
    <property type="entry name" value="NERD_plant"/>
    <property type="match status" value="1"/>
</dbReference>
<feature type="domain" description="GYF" evidence="1">
    <location>
        <begin position="535"/>
        <end position="589"/>
    </location>
</feature>
<reference evidence="4 5" key="1">
    <citation type="journal article" date="2024" name="Plant J.">
        <title>Genome sequences and population genomics reveal climatic adaptation and genomic divergence between two closely related sweetgum species.</title>
        <authorList>
            <person name="Xu W.Q."/>
            <person name="Ren C.Q."/>
            <person name="Zhang X.Y."/>
            <person name="Comes H.P."/>
            <person name="Liu X.H."/>
            <person name="Li Y.G."/>
            <person name="Kettle C.J."/>
            <person name="Jalonen R."/>
            <person name="Gaisberger H."/>
            <person name="Ma Y.Z."/>
            <person name="Qiu Y.X."/>
        </authorList>
    </citation>
    <scope>NUCLEOTIDE SEQUENCE [LARGE SCALE GENOMIC DNA]</scope>
    <source>
        <strain evidence="4">Hangzhou</strain>
    </source>
</reference>
<dbReference type="InterPro" id="IPR045894">
    <property type="entry name" value="At5g08430-like"/>
</dbReference>
<dbReference type="PANTHER" id="PTHR46851">
    <property type="entry name" value="OS01G0884500 PROTEIN"/>
    <property type="match status" value="1"/>
</dbReference>
<evidence type="ECO:0000313" key="4">
    <source>
        <dbReference type="EMBL" id="KAK9291406.1"/>
    </source>
</evidence>
<organism evidence="4 5">
    <name type="scientific">Liquidambar formosana</name>
    <name type="common">Formosan gum</name>
    <dbReference type="NCBI Taxonomy" id="63359"/>
    <lineage>
        <taxon>Eukaryota</taxon>
        <taxon>Viridiplantae</taxon>
        <taxon>Streptophyta</taxon>
        <taxon>Embryophyta</taxon>
        <taxon>Tracheophyta</taxon>
        <taxon>Spermatophyta</taxon>
        <taxon>Magnoliopsida</taxon>
        <taxon>eudicotyledons</taxon>
        <taxon>Gunneridae</taxon>
        <taxon>Pentapetalae</taxon>
        <taxon>Saxifragales</taxon>
        <taxon>Altingiaceae</taxon>
        <taxon>Liquidambar</taxon>
    </lineage>
</organism>
<dbReference type="PROSITE" id="PS51925">
    <property type="entry name" value="SWIB_MDM2"/>
    <property type="match status" value="1"/>
</dbReference>
<dbReference type="GO" id="GO:0003677">
    <property type="term" value="F:DNA binding"/>
    <property type="evidence" value="ECO:0007669"/>
    <property type="project" value="InterPro"/>
</dbReference>
<comment type="caution">
    <text evidence="4">The sequence shown here is derived from an EMBL/GenBank/DDBJ whole genome shotgun (WGS) entry which is preliminary data.</text>
</comment>
<dbReference type="Pfam" id="PF02213">
    <property type="entry name" value="GYF"/>
    <property type="match status" value="1"/>
</dbReference>
<dbReference type="Gene3D" id="3.90.70.200">
    <property type="entry name" value="Plus-3 domain"/>
    <property type="match status" value="1"/>
</dbReference>
<dbReference type="InterPro" id="IPR035445">
    <property type="entry name" value="GYF-like_dom_sf"/>
</dbReference>
<dbReference type="InterPro" id="IPR058668">
    <property type="entry name" value="NERD_dom"/>
</dbReference>
<dbReference type="Pfam" id="PF03126">
    <property type="entry name" value="Plus-3"/>
    <property type="match status" value="1"/>
</dbReference>
<dbReference type="InterPro" id="IPR036885">
    <property type="entry name" value="SWIB_MDM2_dom_sf"/>
</dbReference>
<dbReference type="PROSITE" id="PS51360">
    <property type="entry name" value="PLUS3"/>
    <property type="match status" value="1"/>
</dbReference>
<evidence type="ECO:0000313" key="5">
    <source>
        <dbReference type="Proteomes" id="UP001415857"/>
    </source>
</evidence>